<dbReference type="PRINTS" id="PR01438">
    <property type="entry name" value="UNVRSLSTRESS"/>
</dbReference>
<dbReference type="InterPro" id="IPR006016">
    <property type="entry name" value="UspA"/>
</dbReference>
<accession>A0A7R7DMR4</accession>
<organism evidence="3 4">
    <name type="scientific">Actinocatenispora thailandica</name>
    <dbReference type="NCBI Taxonomy" id="227318"/>
    <lineage>
        <taxon>Bacteria</taxon>
        <taxon>Bacillati</taxon>
        <taxon>Actinomycetota</taxon>
        <taxon>Actinomycetes</taxon>
        <taxon>Micromonosporales</taxon>
        <taxon>Micromonosporaceae</taxon>
        <taxon>Actinocatenispora</taxon>
    </lineage>
</organism>
<evidence type="ECO:0000313" key="4">
    <source>
        <dbReference type="Proteomes" id="UP000611640"/>
    </source>
</evidence>
<dbReference type="SUPFAM" id="SSF52402">
    <property type="entry name" value="Adenine nucleotide alpha hydrolases-like"/>
    <property type="match status" value="2"/>
</dbReference>
<dbReference type="Gene3D" id="3.40.50.620">
    <property type="entry name" value="HUPs"/>
    <property type="match status" value="2"/>
</dbReference>
<comment type="similarity">
    <text evidence="1">Belongs to the universal stress protein A family.</text>
</comment>
<name>A0A7R7DMR4_9ACTN</name>
<dbReference type="Proteomes" id="UP000611640">
    <property type="component" value="Chromosome"/>
</dbReference>
<protein>
    <submittedName>
        <fullName evidence="3">Universal stress protein</fullName>
    </submittedName>
</protein>
<dbReference type="RefSeq" id="WP_203961105.1">
    <property type="nucleotide sequence ID" value="NZ_AP023355.1"/>
</dbReference>
<evidence type="ECO:0000256" key="1">
    <source>
        <dbReference type="ARBA" id="ARBA00008791"/>
    </source>
</evidence>
<feature type="domain" description="UspA" evidence="2">
    <location>
        <begin position="157"/>
        <end position="295"/>
    </location>
</feature>
<dbReference type="AlphaFoldDB" id="A0A7R7DMR4"/>
<dbReference type="InterPro" id="IPR006015">
    <property type="entry name" value="Universal_stress_UspA"/>
</dbReference>
<evidence type="ECO:0000259" key="2">
    <source>
        <dbReference type="Pfam" id="PF00582"/>
    </source>
</evidence>
<keyword evidence="4" id="KW-1185">Reference proteome</keyword>
<dbReference type="PANTHER" id="PTHR46268:SF6">
    <property type="entry name" value="UNIVERSAL STRESS PROTEIN UP12"/>
    <property type="match status" value="1"/>
</dbReference>
<dbReference type="Pfam" id="PF00582">
    <property type="entry name" value="Usp"/>
    <property type="match status" value="2"/>
</dbReference>
<reference evidence="3 4" key="1">
    <citation type="submission" date="2020-08" db="EMBL/GenBank/DDBJ databases">
        <title>Whole genome shotgun sequence of Actinocatenispora thailandica NBRC 105041.</title>
        <authorList>
            <person name="Komaki H."/>
            <person name="Tamura T."/>
        </authorList>
    </citation>
    <scope>NUCLEOTIDE SEQUENCE [LARGE SCALE GENOMIC DNA]</scope>
    <source>
        <strain evidence="3 4">NBRC 105041</strain>
    </source>
</reference>
<dbReference type="KEGG" id="atl:Athai_18690"/>
<gene>
    <name evidence="3" type="ORF">Athai_18690</name>
</gene>
<sequence length="297" mass="31512">MTGTANPPILVGVDGSPASLAAARWAADAASLRRHPLRLVAAFRWPAQAYTVEPRGDPPDTEQIRDDARRQLAAEVDLLRTEYPNVTIDGDFVEASPARVLVERSRDAALTVVGQRGVGGLSGLLLGSISAQVAAHASGPVVVVPATENVPPSGVDRPVVVGVDGSTLSGAAIEFAFAEASWRRARLVAVHAWMAPGSDRPHDRVPLYYNLDEVAEEERRMLSESLAGMRAEYPDVPVEPVLVHGMPVPELLQRSADAWLLAVGSRGRGGFAGLVLGSTSRSLLHRAPCPVAVIRSR</sequence>
<dbReference type="InterPro" id="IPR014729">
    <property type="entry name" value="Rossmann-like_a/b/a_fold"/>
</dbReference>
<feature type="domain" description="UspA" evidence="2">
    <location>
        <begin position="8"/>
        <end position="145"/>
    </location>
</feature>
<evidence type="ECO:0000313" key="3">
    <source>
        <dbReference type="EMBL" id="BCJ34366.1"/>
    </source>
</evidence>
<dbReference type="PANTHER" id="PTHR46268">
    <property type="entry name" value="STRESS RESPONSE PROTEIN NHAX"/>
    <property type="match status" value="1"/>
</dbReference>
<proteinExistence type="inferred from homology"/>
<dbReference type="EMBL" id="AP023355">
    <property type="protein sequence ID" value="BCJ34366.1"/>
    <property type="molecule type" value="Genomic_DNA"/>
</dbReference>